<proteinExistence type="predicted"/>
<dbReference type="Proteomes" id="UP000241818">
    <property type="component" value="Unassembled WGS sequence"/>
</dbReference>
<dbReference type="GeneID" id="36573075"/>
<protein>
    <submittedName>
        <fullName evidence="1">Uncharacterized protein</fullName>
    </submittedName>
</protein>
<gene>
    <name evidence="1" type="ORF">M430DRAFT_239921</name>
</gene>
<name>A0A2T3B1Q2_AMORE</name>
<organism evidence="1 2">
    <name type="scientific">Amorphotheca resinae ATCC 22711</name>
    <dbReference type="NCBI Taxonomy" id="857342"/>
    <lineage>
        <taxon>Eukaryota</taxon>
        <taxon>Fungi</taxon>
        <taxon>Dikarya</taxon>
        <taxon>Ascomycota</taxon>
        <taxon>Pezizomycotina</taxon>
        <taxon>Leotiomycetes</taxon>
        <taxon>Helotiales</taxon>
        <taxon>Amorphothecaceae</taxon>
        <taxon>Amorphotheca</taxon>
    </lineage>
</organism>
<dbReference type="RefSeq" id="XP_024720830.1">
    <property type="nucleotide sequence ID" value="XM_024864994.1"/>
</dbReference>
<dbReference type="EMBL" id="KZ679011">
    <property type="protein sequence ID" value="PSS18478.1"/>
    <property type="molecule type" value="Genomic_DNA"/>
</dbReference>
<keyword evidence="2" id="KW-1185">Reference proteome</keyword>
<reference evidence="1 2" key="1">
    <citation type="journal article" date="2018" name="New Phytol.">
        <title>Comparative genomics and transcriptomics depict ericoid mycorrhizal fungi as versatile saprotrophs and plant mutualists.</title>
        <authorList>
            <person name="Martino E."/>
            <person name="Morin E."/>
            <person name="Grelet G.A."/>
            <person name="Kuo A."/>
            <person name="Kohler A."/>
            <person name="Daghino S."/>
            <person name="Barry K.W."/>
            <person name="Cichocki N."/>
            <person name="Clum A."/>
            <person name="Dockter R.B."/>
            <person name="Hainaut M."/>
            <person name="Kuo R.C."/>
            <person name="LaButti K."/>
            <person name="Lindahl B.D."/>
            <person name="Lindquist E.A."/>
            <person name="Lipzen A."/>
            <person name="Khouja H.R."/>
            <person name="Magnuson J."/>
            <person name="Murat C."/>
            <person name="Ohm R.A."/>
            <person name="Singer S.W."/>
            <person name="Spatafora J.W."/>
            <person name="Wang M."/>
            <person name="Veneault-Fourrey C."/>
            <person name="Henrissat B."/>
            <person name="Grigoriev I.V."/>
            <person name="Martin F.M."/>
            <person name="Perotto S."/>
        </authorList>
    </citation>
    <scope>NUCLEOTIDE SEQUENCE [LARGE SCALE GENOMIC DNA]</scope>
    <source>
        <strain evidence="1 2">ATCC 22711</strain>
    </source>
</reference>
<dbReference type="InParanoid" id="A0A2T3B1Q2"/>
<sequence>MYLLMAALTEFQSSDWYSYSHPKHLIPIYTPKETPWSKIRITCISWPQSLLCLEGV</sequence>
<dbReference type="AlphaFoldDB" id="A0A2T3B1Q2"/>
<evidence type="ECO:0000313" key="1">
    <source>
        <dbReference type="EMBL" id="PSS18478.1"/>
    </source>
</evidence>
<evidence type="ECO:0000313" key="2">
    <source>
        <dbReference type="Proteomes" id="UP000241818"/>
    </source>
</evidence>
<accession>A0A2T3B1Q2</accession>